<keyword evidence="1" id="KW-0732">Signal</keyword>
<organism evidence="2 3">
    <name type="scientific">Neisseria animalis</name>
    <dbReference type="NCBI Taxonomy" id="492"/>
    <lineage>
        <taxon>Bacteria</taxon>
        <taxon>Pseudomonadati</taxon>
        <taxon>Pseudomonadota</taxon>
        <taxon>Betaproteobacteria</taxon>
        <taxon>Neisseriales</taxon>
        <taxon>Neisseriaceae</taxon>
        <taxon>Neisseria</taxon>
    </lineage>
</organism>
<dbReference type="Gene3D" id="3.30.70.2970">
    <property type="entry name" value="Protein of unknown function (DUF541), domain 2"/>
    <property type="match status" value="1"/>
</dbReference>
<gene>
    <name evidence="2" type="ORF">D0T90_01305</name>
</gene>
<dbReference type="AlphaFoldDB" id="A0A5P3MTU3"/>
<dbReference type="PANTHER" id="PTHR34387:SF1">
    <property type="entry name" value="PERIPLASMIC IMMUNOGENIC PROTEIN"/>
    <property type="match status" value="1"/>
</dbReference>
<name>A0A5P3MTU3_NEIAN</name>
<protein>
    <submittedName>
        <fullName evidence="2">DUF541 domain-containing protein</fullName>
    </submittedName>
</protein>
<dbReference type="InterPro" id="IPR052022">
    <property type="entry name" value="26kDa_periplasmic_antigen"/>
</dbReference>
<evidence type="ECO:0000313" key="2">
    <source>
        <dbReference type="EMBL" id="QEY24910.1"/>
    </source>
</evidence>
<reference evidence="2 3" key="1">
    <citation type="submission" date="2018-08" db="EMBL/GenBank/DDBJ databases">
        <title>Neisseria animalis ATCC 49930 complete genome.</title>
        <authorList>
            <person name="Veseli I.A."/>
            <person name="Mascarenhas dos Santos A.C."/>
            <person name="Buttler R."/>
            <person name="Pombert J.-F."/>
        </authorList>
    </citation>
    <scope>NUCLEOTIDE SEQUENCE [LARGE SCALE GENOMIC DNA]</scope>
    <source>
        <strain evidence="2 3">ATCC 49930</strain>
    </source>
</reference>
<feature type="chain" id="PRO_5030503971" evidence="1">
    <location>
        <begin position="20"/>
        <end position="235"/>
    </location>
</feature>
<keyword evidence="3" id="KW-1185">Reference proteome</keyword>
<dbReference type="KEGG" id="naq:D0T90_01305"/>
<accession>A0A5P3MTU3</accession>
<dbReference type="RefSeq" id="WP_123794696.1">
    <property type="nucleotide sequence ID" value="NZ_CP031699.1"/>
</dbReference>
<feature type="signal peptide" evidence="1">
    <location>
        <begin position="1"/>
        <end position="19"/>
    </location>
</feature>
<dbReference type="PANTHER" id="PTHR34387">
    <property type="entry name" value="SLR1258 PROTEIN"/>
    <property type="match status" value="1"/>
</dbReference>
<evidence type="ECO:0000313" key="3">
    <source>
        <dbReference type="Proteomes" id="UP000325536"/>
    </source>
</evidence>
<evidence type="ECO:0000256" key="1">
    <source>
        <dbReference type="SAM" id="SignalP"/>
    </source>
</evidence>
<sequence length="235" mass="25626">MFRALVPALLLGAALPASADTLHYNIIEFSESAGMEVPRDTMTAHFQIESEGKERAAVNAAFTRKFNEFNRKAQTKSFQTELLNRSATPRYRYDDGKRTQTGWVETAEFKVESRDFTALNRLIAETQNLANLQHTAFSISKAKREAAIDEVSKAAIVRFKERAETLVGTLGHSGYKIVKLNLGHIGSGNIGGAVPQMKMLRSAAPMAASMTADAIDPSSPGSEEVSITVNGSIQF</sequence>
<dbReference type="GO" id="GO:0006974">
    <property type="term" value="P:DNA damage response"/>
    <property type="evidence" value="ECO:0007669"/>
    <property type="project" value="TreeGrafter"/>
</dbReference>
<dbReference type="Pfam" id="PF04402">
    <property type="entry name" value="SIMPL"/>
    <property type="match status" value="1"/>
</dbReference>
<dbReference type="EMBL" id="CP031699">
    <property type="protein sequence ID" value="QEY24910.1"/>
    <property type="molecule type" value="Genomic_DNA"/>
</dbReference>
<proteinExistence type="predicted"/>
<dbReference type="Gene3D" id="3.30.110.170">
    <property type="entry name" value="Protein of unknown function (DUF541), domain 1"/>
    <property type="match status" value="1"/>
</dbReference>
<dbReference type="InterPro" id="IPR007497">
    <property type="entry name" value="SIMPL/DUF541"/>
</dbReference>
<dbReference type="Proteomes" id="UP000325536">
    <property type="component" value="Chromosome"/>
</dbReference>
<dbReference type="OrthoDB" id="8613250at2"/>